<evidence type="ECO:0000313" key="8">
    <source>
        <dbReference type="EMBL" id="QIB35406.1"/>
    </source>
</evidence>
<feature type="transmembrane region" description="Helical" evidence="6">
    <location>
        <begin position="154"/>
        <end position="172"/>
    </location>
</feature>
<feature type="transmembrane region" description="Helical" evidence="6">
    <location>
        <begin position="241"/>
        <end position="260"/>
    </location>
</feature>
<dbReference type="Pfam" id="PF00892">
    <property type="entry name" value="EamA"/>
    <property type="match status" value="2"/>
</dbReference>
<comment type="subcellular location">
    <subcellularLocation>
        <location evidence="1">Membrane</location>
        <topology evidence="1">Multi-pass membrane protein</topology>
    </subcellularLocation>
</comment>
<keyword evidence="9" id="KW-1185">Reference proteome</keyword>
<proteinExistence type="inferred from homology"/>
<evidence type="ECO:0000256" key="2">
    <source>
        <dbReference type="ARBA" id="ARBA00009853"/>
    </source>
</evidence>
<dbReference type="Proteomes" id="UP000464751">
    <property type="component" value="Chromosome"/>
</dbReference>
<evidence type="ECO:0000256" key="1">
    <source>
        <dbReference type="ARBA" id="ARBA00004141"/>
    </source>
</evidence>
<dbReference type="InterPro" id="IPR000620">
    <property type="entry name" value="EamA_dom"/>
</dbReference>
<evidence type="ECO:0000256" key="5">
    <source>
        <dbReference type="ARBA" id="ARBA00023136"/>
    </source>
</evidence>
<evidence type="ECO:0000256" key="6">
    <source>
        <dbReference type="SAM" id="Phobius"/>
    </source>
</evidence>
<dbReference type="RefSeq" id="WP_163076546.1">
    <property type="nucleotide sequence ID" value="NZ_CP048630.1"/>
</dbReference>
<dbReference type="SUPFAM" id="SSF103481">
    <property type="entry name" value="Multidrug resistance efflux transporter EmrE"/>
    <property type="match status" value="2"/>
</dbReference>
<feature type="transmembrane region" description="Helical" evidence="6">
    <location>
        <begin position="7"/>
        <end position="24"/>
    </location>
</feature>
<feature type="transmembrane region" description="Helical" evidence="6">
    <location>
        <begin position="97"/>
        <end position="115"/>
    </location>
</feature>
<dbReference type="AlphaFoldDB" id="A0A6P1YRR7"/>
<feature type="transmembrane region" description="Helical" evidence="6">
    <location>
        <begin position="74"/>
        <end position="91"/>
    </location>
</feature>
<comment type="similarity">
    <text evidence="2">Belongs to the drug/metabolite transporter (DMT) superfamily. 10 TMS drug/metabolite exporter (DME) (TC 2.A.7.3) family.</text>
</comment>
<keyword evidence="3 6" id="KW-0812">Transmembrane</keyword>
<name>A0A6P1YRR7_9HYPH</name>
<feature type="transmembrane region" description="Helical" evidence="6">
    <location>
        <begin position="212"/>
        <end position="229"/>
    </location>
</feature>
<dbReference type="KEGG" id="apra:G3A50_18105"/>
<accession>A0A6P1YRR7</accession>
<feature type="domain" description="EamA" evidence="7">
    <location>
        <begin position="153"/>
        <end position="282"/>
    </location>
</feature>
<evidence type="ECO:0000259" key="7">
    <source>
        <dbReference type="Pfam" id="PF00892"/>
    </source>
</evidence>
<protein>
    <submittedName>
        <fullName evidence="8">DMT family transporter</fullName>
    </submittedName>
</protein>
<sequence length="307" mass="31930">MNALRGIALQVCATFIFTIMSALVRIVSGRIPTGEIVFARSFFALFPLLALLAFRREISSAVRTANPVGHIVRGSVGVLAMSSSFAALALIPLADVTAIGFTAPLLTVALAAVMLREKVHVYRWSAVCVGLVGVVIMLSPHIDGGYGSGQGGMGALIALFGAACTAVAMIQVRRLTSTETTAAIVFYFQALAAVAGLATAAWGWVLPDAGDALMLLSIGILGGIGQILLTESYRHAPASVVAPFTYSAMLWSLLLGFILFSEIPPLTVLAGAVIVIGAGLFVIWREQRLGIERAKAIEAAPPAGPAV</sequence>
<feature type="domain" description="EamA" evidence="7">
    <location>
        <begin position="5"/>
        <end position="138"/>
    </location>
</feature>
<dbReference type="EMBL" id="CP048630">
    <property type="protein sequence ID" value="QIB35406.1"/>
    <property type="molecule type" value="Genomic_DNA"/>
</dbReference>
<evidence type="ECO:0000256" key="3">
    <source>
        <dbReference type="ARBA" id="ARBA00022692"/>
    </source>
</evidence>
<dbReference type="GO" id="GO:0016020">
    <property type="term" value="C:membrane"/>
    <property type="evidence" value="ECO:0007669"/>
    <property type="project" value="UniProtKB-SubCell"/>
</dbReference>
<feature type="transmembrane region" description="Helical" evidence="6">
    <location>
        <begin position="122"/>
        <end position="142"/>
    </location>
</feature>
<dbReference type="InterPro" id="IPR037185">
    <property type="entry name" value="EmrE-like"/>
</dbReference>
<organism evidence="8 9">
    <name type="scientific">Ancylobacter pratisalsi</name>
    <dbReference type="NCBI Taxonomy" id="1745854"/>
    <lineage>
        <taxon>Bacteria</taxon>
        <taxon>Pseudomonadati</taxon>
        <taxon>Pseudomonadota</taxon>
        <taxon>Alphaproteobacteria</taxon>
        <taxon>Hyphomicrobiales</taxon>
        <taxon>Xanthobacteraceae</taxon>
        <taxon>Ancylobacter</taxon>
    </lineage>
</organism>
<evidence type="ECO:0000313" key="9">
    <source>
        <dbReference type="Proteomes" id="UP000464751"/>
    </source>
</evidence>
<evidence type="ECO:0000256" key="4">
    <source>
        <dbReference type="ARBA" id="ARBA00022989"/>
    </source>
</evidence>
<reference evidence="8 9" key="1">
    <citation type="submission" date="2020-02" db="EMBL/GenBank/DDBJ databases">
        <authorList>
            <person name="Li G."/>
        </authorList>
    </citation>
    <scope>NUCLEOTIDE SEQUENCE [LARGE SCALE GENOMIC DNA]</scope>
    <source>
        <strain evidence="8 9">DSM 102029</strain>
    </source>
</reference>
<keyword evidence="4 6" id="KW-1133">Transmembrane helix</keyword>
<feature type="transmembrane region" description="Helical" evidence="6">
    <location>
        <begin position="266"/>
        <end position="284"/>
    </location>
</feature>
<keyword evidence="5 6" id="KW-0472">Membrane</keyword>
<dbReference type="PANTHER" id="PTHR22911">
    <property type="entry name" value="ACYL-MALONYL CONDENSING ENZYME-RELATED"/>
    <property type="match status" value="1"/>
</dbReference>
<feature type="transmembrane region" description="Helical" evidence="6">
    <location>
        <begin position="184"/>
        <end position="206"/>
    </location>
</feature>
<gene>
    <name evidence="8" type="ORF">G3A50_18105</name>
</gene>
<feature type="transmembrane region" description="Helical" evidence="6">
    <location>
        <begin position="36"/>
        <end position="54"/>
    </location>
</feature>
<dbReference type="PANTHER" id="PTHR22911:SF6">
    <property type="entry name" value="SOLUTE CARRIER FAMILY 35 MEMBER G1"/>
    <property type="match status" value="1"/>
</dbReference>